<proteinExistence type="predicted"/>
<accession>A0A816KJV5</accession>
<comment type="caution">
    <text evidence="1">The sequence shown here is derived from an EMBL/GenBank/DDBJ whole genome shotgun (WGS) entry which is preliminary data.</text>
</comment>
<dbReference type="AlphaFoldDB" id="A0A816KJV5"/>
<organism evidence="1 4">
    <name type="scientific">Rotaria magnacalcarata</name>
    <dbReference type="NCBI Taxonomy" id="392030"/>
    <lineage>
        <taxon>Eukaryota</taxon>
        <taxon>Metazoa</taxon>
        <taxon>Spiralia</taxon>
        <taxon>Gnathifera</taxon>
        <taxon>Rotifera</taxon>
        <taxon>Eurotatoria</taxon>
        <taxon>Bdelloidea</taxon>
        <taxon>Philodinida</taxon>
        <taxon>Philodinidae</taxon>
        <taxon>Rotaria</taxon>
    </lineage>
</organism>
<name>A0A816KJV5_9BILA</name>
<protein>
    <submittedName>
        <fullName evidence="1">Uncharacterized protein</fullName>
    </submittedName>
</protein>
<dbReference type="EMBL" id="CAJNRG010010343">
    <property type="protein sequence ID" value="CAF2121531.1"/>
    <property type="molecule type" value="Genomic_DNA"/>
</dbReference>
<gene>
    <name evidence="1" type="ORF">MBJ925_LOCUS1797</name>
    <name evidence="3" type="ORF">WKI299_LOCUS30974</name>
    <name evidence="2" type="ORF">XDN619_LOCUS22816</name>
</gene>
<evidence type="ECO:0000313" key="3">
    <source>
        <dbReference type="EMBL" id="CAF2154438.1"/>
    </source>
</evidence>
<evidence type="ECO:0000313" key="2">
    <source>
        <dbReference type="EMBL" id="CAF2121531.1"/>
    </source>
</evidence>
<reference evidence="1" key="1">
    <citation type="submission" date="2021-02" db="EMBL/GenBank/DDBJ databases">
        <authorList>
            <person name="Nowell W R."/>
        </authorList>
    </citation>
    <scope>NUCLEOTIDE SEQUENCE</scope>
</reference>
<dbReference type="Proteomes" id="UP000663887">
    <property type="component" value="Unassembled WGS sequence"/>
</dbReference>
<evidence type="ECO:0000313" key="4">
    <source>
        <dbReference type="Proteomes" id="UP000663824"/>
    </source>
</evidence>
<sequence length="168" mass="19648">MTHTRSMKTNILAIDNVKTEQIENNMQPFQNKENLSLKATVPSENDNIRLMSDLNDRATNVEDLMEYHKNRCLTYYEANRYKDSLRDIEVLDQYGYLDESLLLIKWICTIHCHIGEFRSTILNSLNVEIVNNRDAAIKLLACTSEEKVNQLIQRTSNNRLSKKIKRLN</sequence>
<dbReference type="Proteomes" id="UP000663856">
    <property type="component" value="Unassembled WGS sequence"/>
</dbReference>
<dbReference type="EMBL" id="CAJNRE010000115">
    <property type="protein sequence ID" value="CAF1919867.1"/>
    <property type="molecule type" value="Genomic_DNA"/>
</dbReference>
<dbReference type="Proteomes" id="UP000663824">
    <property type="component" value="Unassembled WGS sequence"/>
</dbReference>
<evidence type="ECO:0000313" key="1">
    <source>
        <dbReference type="EMBL" id="CAF1919867.1"/>
    </source>
</evidence>
<dbReference type="EMBL" id="CAJNRF010014075">
    <property type="protein sequence ID" value="CAF2154438.1"/>
    <property type="molecule type" value="Genomic_DNA"/>
</dbReference>